<dbReference type="AlphaFoldDB" id="A0A538TSY8"/>
<reference evidence="1 2" key="1">
    <citation type="journal article" date="2019" name="Nat. Microbiol.">
        <title>Mediterranean grassland soil C-N compound turnover is dependent on rainfall and depth, and is mediated by genomically divergent microorganisms.</title>
        <authorList>
            <person name="Diamond S."/>
            <person name="Andeer P.F."/>
            <person name="Li Z."/>
            <person name="Crits-Christoph A."/>
            <person name="Burstein D."/>
            <person name="Anantharaman K."/>
            <person name="Lane K.R."/>
            <person name="Thomas B.C."/>
            <person name="Pan C."/>
            <person name="Northen T.R."/>
            <person name="Banfield J.F."/>
        </authorList>
    </citation>
    <scope>NUCLEOTIDE SEQUENCE [LARGE SCALE GENOMIC DNA]</scope>
    <source>
        <strain evidence="1">WS_9</strain>
    </source>
</reference>
<evidence type="ECO:0000313" key="1">
    <source>
        <dbReference type="EMBL" id="TMQ66753.1"/>
    </source>
</evidence>
<comment type="caution">
    <text evidence="1">The sequence shown here is derived from an EMBL/GenBank/DDBJ whole genome shotgun (WGS) entry which is preliminary data.</text>
</comment>
<protein>
    <submittedName>
        <fullName evidence="1">Uncharacterized protein</fullName>
    </submittedName>
</protein>
<proteinExistence type="predicted"/>
<name>A0A538TSY8_UNCEI</name>
<dbReference type="Proteomes" id="UP000317691">
    <property type="component" value="Unassembled WGS sequence"/>
</dbReference>
<gene>
    <name evidence="1" type="ORF">E6K79_02280</name>
</gene>
<dbReference type="EMBL" id="VBOZ01000008">
    <property type="protein sequence ID" value="TMQ66753.1"/>
    <property type="molecule type" value="Genomic_DNA"/>
</dbReference>
<sequence length="1086" mass="116382">MTVSAPRRLQLLRAAALSGTILVLSAGGALGRPTPTLHPGGLPESPDSVVIDFAVNRSPSLLSLRAVGPLIQEQPGAATDSLVPRRVAAAGAGPAARAASALTDPPGEGITFSGLKSLSIEVGKNRAASLEQTLDLTIRGRVAEDVEVAAMVSDRRLPFEPDGSSRELNDLDQLSLSIRSSRAEATMGDFFLDGIPGQFAKVTRHLQGVRGNARAGGAAWNVAAANAKGEKRTVEFRGEEGRQGPYALSSRSVSSDGAGVVAGSEVIWLDGARLKRGSDDDYVIDYGAGTVTFTVRHPITAQSRIAVDFEASASRYRRSLYAATTQGGLGGSSWFASYMNEGDDSKHPLGAELTPGDRAALSRLGDSTSVPLPSGVRYAGPGLGSYAWDVSDPANPHWVYLGAAHGDYEVEFAGVGPGRGEYADTLATDGSRFYRYRGQNLGSYVPGRTVAIPSTKKLLDLGGATRLFGALGVDGEVARSGFDQNALSARDDGNNNGAAARFAARLDPRRISIKGRGLGSIRAETSIRSIGERFEPFDRIDAAFEGERWNQAANTTGEQRQELSLQYDPVTPLALRGEVGHRTLSGGSRSMRRAARADLKTAVVGTLHWEEARNGGVGDSGLRSLWGFDLGRETGPVMPRVTAKEERIRGQEGDSVDSRSSREVELGLKLVPVASVRFRGGYGIRDGRTVQVTGGPRLDERATTWDGGISARSGTSFSIDGGFTRRRVASATGPQGTDLAQLALLAGRPGAPVTSELRYDVTQLRESAQIRELRPVSAGGSYDRFGNPSLGGGYELVTTTGDPSTRSRAVVQLRLDTYPSRGAVSPGKKRPAWRGLGGSSFLRLETLSTLPLGRLEHALDPRDYLAAATTLRGTLNARQTLEYAPPGGRSDARAEAGFRRERVGEIEALRSGRDAWDAKLTVRHPLPLKLRASATSAYDRSVQSVRREDTGEDLRAILRGRAFELEISRELRRDLSVSVLSRQRRDIDMTHGGYFDLWSVGPTARYAAGSRLRIDGRTLWGWSEQRGAYAPPGLYLATPAGSRLDYDFLSECRVKDNVSLSFSWTGFKAPKRAGYYTGRFELRGTF</sequence>
<evidence type="ECO:0000313" key="2">
    <source>
        <dbReference type="Proteomes" id="UP000317691"/>
    </source>
</evidence>
<organism evidence="1 2">
    <name type="scientific">Eiseniibacteriota bacterium</name>
    <dbReference type="NCBI Taxonomy" id="2212470"/>
    <lineage>
        <taxon>Bacteria</taxon>
        <taxon>Candidatus Eiseniibacteriota</taxon>
    </lineage>
</organism>
<accession>A0A538TSY8</accession>